<dbReference type="EMBL" id="CALBWS010000057">
    <property type="protein sequence ID" value="CAH2717637.1"/>
    <property type="molecule type" value="Genomic_DNA"/>
</dbReference>
<name>A0ABN8KYW8_9BACI</name>
<keyword evidence="3" id="KW-1185">Reference proteome</keyword>
<gene>
    <name evidence="2" type="ORF">BACCIP111895_04853</name>
</gene>
<organism evidence="2 3">
    <name type="scientific">Neobacillus rhizosphaerae</name>
    <dbReference type="NCBI Taxonomy" id="2880965"/>
    <lineage>
        <taxon>Bacteria</taxon>
        <taxon>Bacillati</taxon>
        <taxon>Bacillota</taxon>
        <taxon>Bacilli</taxon>
        <taxon>Bacillales</taxon>
        <taxon>Bacillaceae</taxon>
        <taxon>Neobacillus</taxon>
    </lineage>
</organism>
<dbReference type="RefSeq" id="WP_248737849.1">
    <property type="nucleotide sequence ID" value="NZ_CALBWS010000057.1"/>
</dbReference>
<keyword evidence="1" id="KW-1133">Transmembrane helix</keyword>
<accession>A0ABN8KYW8</accession>
<keyword evidence="1" id="KW-0812">Transmembrane</keyword>
<comment type="caution">
    <text evidence="2">The sequence shown here is derived from an EMBL/GenBank/DDBJ whole genome shotgun (WGS) entry which is preliminary data.</text>
</comment>
<keyword evidence="1" id="KW-0472">Membrane</keyword>
<feature type="transmembrane region" description="Helical" evidence="1">
    <location>
        <begin position="5"/>
        <end position="24"/>
    </location>
</feature>
<sequence length="69" mass="7867">MKVRIILEITGWILVIILGIIHFLNGRDLSVLYSGFKGFIFNTGFFVAIGLIFFANPSRYKKKTTVNED</sequence>
<evidence type="ECO:0000313" key="2">
    <source>
        <dbReference type="EMBL" id="CAH2717637.1"/>
    </source>
</evidence>
<proteinExistence type="predicted"/>
<evidence type="ECO:0008006" key="4">
    <source>
        <dbReference type="Google" id="ProtNLM"/>
    </source>
</evidence>
<protein>
    <recommendedName>
        <fullName evidence="4">DUF378 domain-containing protein</fullName>
    </recommendedName>
</protein>
<evidence type="ECO:0000313" key="3">
    <source>
        <dbReference type="Proteomes" id="UP000838308"/>
    </source>
</evidence>
<dbReference type="Proteomes" id="UP000838308">
    <property type="component" value="Unassembled WGS sequence"/>
</dbReference>
<feature type="transmembrane region" description="Helical" evidence="1">
    <location>
        <begin position="36"/>
        <end position="55"/>
    </location>
</feature>
<reference evidence="2" key="1">
    <citation type="submission" date="2022-04" db="EMBL/GenBank/DDBJ databases">
        <authorList>
            <person name="Criscuolo A."/>
        </authorList>
    </citation>
    <scope>NUCLEOTIDE SEQUENCE</scope>
    <source>
        <strain evidence="2">CIP111895</strain>
    </source>
</reference>
<evidence type="ECO:0000256" key="1">
    <source>
        <dbReference type="SAM" id="Phobius"/>
    </source>
</evidence>